<gene>
    <name evidence="2" type="ORF">MKI79_01760</name>
</gene>
<sequence length="148" mass="16936">MTKQNPQQHAQAKHSKQVDQQSHQEVLEKALASQQKHSQQLDRILWYVLPILAILLSVVFANWNIWSTIGTAFVLCISFVMVGIKKKSLTITLAVVLLYCLVDNYLSYGMQFNVGGLKRQLLSMVLFISLIGLSRPMFERAMMNRQQK</sequence>
<evidence type="ECO:0000313" key="3">
    <source>
        <dbReference type="Proteomes" id="UP001139701"/>
    </source>
</evidence>
<reference evidence="2" key="1">
    <citation type="submission" date="2022-02" db="EMBL/GenBank/DDBJ databases">
        <title>Acinetobacter A3.8 sp. nov., isolated from Sediment (Zhairuo Island).</title>
        <authorList>
            <person name="Zheng K."/>
        </authorList>
    </citation>
    <scope>NUCLEOTIDE SEQUENCE</scope>
    <source>
        <strain evidence="2">A3.8</strain>
    </source>
</reference>
<organism evidence="2 3">
    <name type="scientific">Acinetobacter sedimenti</name>
    <dbReference type="NCBI Taxonomy" id="2919922"/>
    <lineage>
        <taxon>Bacteria</taxon>
        <taxon>Pseudomonadati</taxon>
        <taxon>Pseudomonadota</taxon>
        <taxon>Gammaproteobacteria</taxon>
        <taxon>Moraxellales</taxon>
        <taxon>Moraxellaceae</taxon>
        <taxon>Acinetobacter</taxon>
    </lineage>
</organism>
<feature type="transmembrane region" description="Helical" evidence="1">
    <location>
        <begin position="66"/>
        <end position="84"/>
    </location>
</feature>
<keyword evidence="3" id="KW-1185">Reference proteome</keyword>
<keyword evidence="1" id="KW-0472">Membrane</keyword>
<dbReference type="Proteomes" id="UP001139701">
    <property type="component" value="Unassembled WGS sequence"/>
</dbReference>
<accession>A0A9X1WUU4</accession>
<dbReference type="EMBL" id="JAKUML010000002">
    <property type="protein sequence ID" value="MCJ8145649.1"/>
    <property type="molecule type" value="Genomic_DNA"/>
</dbReference>
<protein>
    <submittedName>
        <fullName evidence="2">Uncharacterized protein</fullName>
    </submittedName>
</protein>
<keyword evidence="1" id="KW-1133">Transmembrane helix</keyword>
<comment type="caution">
    <text evidence="2">The sequence shown here is derived from an EMBL/GenBank/DDBJ whole genome shotgun (WGS) entry which is preliminary data.</text>
</comment>
<evidence type="ECO:0000256" key="1">
    <source>
        <dbReference type="SAM" id="Phobius"/>
    </source>
</evidence>
<feature type="transmembrane region" description="Helical" evidence="1">
    <location>
        <begin position="120"/>
        <end position="138"/>
    </location>
</feature>
<dbReference type="AlphaFoldDB" id="A0A9X1WUU4"/>
<dbReference type="RefSeq" id="WP_241570351.1">
    <property type="nucleotide sequence ID" value="NZ_JAKUML010000002.1"/>
</dbReference>
<proteinExistence type="predicted"/>
<feature type="transmembrane region" description="Helical" evidence="1">
    <location>
        <begin position="91"/>
        <end position="108"/>
    </location>
</feature>
<name>A0A9X1WUU4_9GAMM</name>
<evidence type="ECO:0000313" key="2">
    <source>
        <dbReference type="EMBL" id="MCJ8145649.1"/>
    </source>
</evidence>
<keyword evidence="1" id="KW-0812">Transmembrane</keyword>
<feature type="transmembrane region" description="Helical" evidence="1">
    <location>
        <begin position="44"/>
        <end position="60"/>
    </location>
</feature>